<evidence type="ECO:0000256" key="1">
    <source>
        <dbReference type="SAM" id="MobiDB-lite"/>
    </source>
</evidence>
<gene>
    <name evidence="2" type="ORF">KPH14_006544</name>
</gene>
<organism evidence="2 3">
    <name type="scientific">Odynerus spinipes</name>
    <dbReference type="NCBI Taxonomy" id="1348599"/>
    <lineage>
        <taxon>Eukaryota</taxon>
        <taxon>Metazoa</taxon>
        <taxon>Ecdysozoa</taxon>
        <taxon>Arthropoda</taxon>
        <taxon>Hexapoda</taxon>
        <taxon>Insecta</taxon>
        <taxon>Pterygota</taxon>
        <taxon>Neoptera</taxon>
        <taxon>Endopterygota</taxon>
        <taxon>Hymenoptera</taxon>
        <taxon>Apocrita</taxon>
        <taxon>Aculeata</taxon>
        <taxon>Vespoidea</taxon>
        <taxon>Vespidae</taxon>
        <taxon>Eumeninae</taxon>
        <taxon>Odynerus</taxon>
    </lineage>
</organism>
<sequence length="100" mass="11046">MRWCVDGEELARSGTRSREAWIEETPWSREIHQTGPRAPFAGATYVAVAKTASTSTNGEGKGREDTGLRAKNKISSTISLQKLSSILEQSRVHKETMLRG</sequence>
<dbReference type="Proteomes" id="UP001258017">
    <property type="component" value="Unassembled WGS sequence"/>
</dbReference>
<feature type="region of interest" description="Disordered" evidence="1">
    <location>
        <begin position="52"/>
        <end position="73"/>
    </location>
</feature>
<dbReference type="AlphaFoldDB" id="A0AAD9VRD3"/>
<name>A0AAD9VRD3_9HYME</name>
<evidence type="ECO:0000313" key="3">
    <source>
        <dbReference type="Proteomes" id="UP001258017"/>
    </source>
</evidence>
<protein>
    <submittedName>
        <fullName evidence="2">Uncharacterized protein</fullName>
    </submittedName>
</protein>
<reference evidence="2" key="2">
    <citation type="journal article" date="2023" name="Commun. Biol.">
        <title>Intrasexual cuticular hydrocarbon dimorphism in a wasp sheds light on hydrocarbon biosynthesis genes in Hymenoptera.</title>
        <authorList>
            <person name="Moris V.C."/>
            <person name="Podsiadlowski L."/>
            <person name="Martin S."/>
            <person name="Oeyen J.P."/>
            <person name="Donath A."/>
            <person name="Petersen M."/>
            <person name="Wilbrandt J."/>
            <person name="Misof B."/>
            <person name="Liedtke D."/>
            <person name="Thamm M."/>
            <person name="Scheiner R."/>
            <person name="Schmitt T."/>
            <person name="Niehuis O."/>
        </authorList>
    </citation>
    <scope>NUCLEOTIDE SEQUENCE</scope>
    <source>
        <strain evidence="2">GBR_01_08_01A</strain>
    </source>
</reference>
<keyword evidence="3" id="KW-1185">Reference proteome</keyword>
<comment type="caution">
    <text evidence="2">The sequence shown here is derived from an EMBL/GenBank/DDBJ whole genome shotgun (WGS) entry which is preliminary data.</text>
</comment>
<evidence type="ECO:0000313" key="2">
    <source>
        <dbReference type="EMBL" id="KAK2584101.1"/>
    </source>
</evidence>
<accession>A0AAD9VRD3</accession>
<proteinExistence type="predicted"/>
<dbReference type="EMBL" id="JAIFRP010000026">
    <property type="protein sequence ID" value="KAK2584101.1"/>
    <property type="molecule type" value="Genomic_DNA"/>
</dbReference>
<reference evidence="2" key="1">
    <citation type="submission" date="2021-08" db="EMBL/GenBank/DDBJ databases">
        <authorList>
            <person name="Misof B."/>
            <person name="Oliver O."/>
            <person name="Podsiadlowski L."/>
            <person name="Donath A."/>
            <person name="Peters R."/>
            <person name="Mayer C."/>
            <person name="Rust J."/>
            <person name="Gunkel S."/>
            <person name="Lesny P."/>
            <person name="Martin S."/>
            <person name="Oeyen J.P."/>
            <person name="Petersen M."/>
            <person name="Panagiotis P."/>
            <person name="Wilbrandt J."/>
            <person name="Tanja T."/>
        </authorList>
    </citation>
    <scope>NUCLEOTIDE SEQUENCE</scope>
    <source>
        <strain evidence="2">GBR_01_08_01A</strain>
        <tissue evidence="2">Thorax + abdomen</tissue>
    </source>
</reference>